<dbReference type="SUPFAM" id="SSF55729">
    <property type="entry name" value="Acyl-CoA N-acyltransferases (Nat)"/>
    <property type="match status" value="1"/>
</dbReference>
<dbReference type="Pfam" id="PF13523">
    <property type="entry name" value="Acetyltransf_8"/>
    <property type="match status" value="1"/>
</dbReference>
<dbReference type="EMBL" id="JAICBX010000002">
    <property type="protein sequence ID" value="MBW8637217.1"/>
    <property type="molecule type" value="Genomic_DNA"/>
</dbReference>
<evidence type="ECO:0000313" key="3">
    <source>
        <dbReference type="EMBL" id="MBW8637217.1"/>
    </source>
</evidence>
<dbReference type="Gene3D" id="3.40.630.30">
    <property type="match status" value="1"/>
</dbReference>
<feature type="domain" description="N-acetyltransferase" evidence="2">
    <location>
        <begin position="1"/>
        <end position="160"/>
    </location>
</feature>
<dbReference type="GO" id="GO:0016410">
    <property type="term" value="F:N-acyltransferase activity"/>
    <property type="evidence" value="ECO:0007669"/>
    <property type="project" value="TreeGrafter"/>
</dbReference>
<name>A0AAE2ZPI9_9HYPH</name>
<proteinExistence type="predicted"/>
<comment type="caution">
    <text evidence="3">The sequence shown here is derived from an EMBL/GenBank/DDBJ whole genome shotgun (WGS) entry which is preliminary data.</text>
</comment>
<dbReference type="PANTHER" id="PTHR31438">
    <property type="entry name" value="LYSINE N-ACYLTRANSFERASE C17G9.06C-RELATED"/>
    <property type="match status" value="1"/>
</dbReference>
<evidence type="ECO:0000256" key="1">
    <source>
        <dbReference type="ARBA" id="ARBA00023251"/>
    </source>
</evidence>
<evidence type="ECO:0000313" key="4">
    <source>
        <dbReference type="Proteomes" id="UP001196509"/>
    </source>
</evidence>
<dbReference type="AlphaFoldDB" id="A0AAE2ZPI9"/>
<accession>A0AAE2ZPI9</accession>
<dbReference type="InterPro" id="IPR016181">
    <property type="entry name" value="Acyl_CoA_acyltransferase"/>
</dbReference>
<protein>
    <submittedName>
        <fullName evidence="3">Acetyltransferase</fullName>
    </submittedName>
</protein>
<evidence type="ECO:0000259" key="2">
    <source>
        <dbReference type="PROSITE" id="PS51186"/>
    </source>
</evidence>
<keyword evidence="1" id="KW-0046">Antibiotic resistance</keyword>
<keyword evidence="4" id="KW-1185">Reference proteome</keyword>
<dbReference type="GO" id="GO:0046677">
    <property type="term" value="P:response to antibiotic"/>
    <property type="evidence" value="ECO:0007669"/>
    <property type="project" value="UniProtKB-KW"/>
</dbReference>
<gene>
    <name evidence="3" type="ORF">K1W69_08460</name>
</gene>
<dbReference type="Proteomes" id="UP001196509">
    <property type="component" value="Unassembled WGS sequence"/>
</dbReference>
<organism evidence="3 4">
    <name type="scientific">Flavimaribacter sediminis</name>
    <dbReference type="NCBI Taxonomy" id="2865987"/>
    <lineage>
        <taxon>Bacteria</taxon>
        <taxon>Pseudomonadati</taxon>
        <taxon>Pseudomonadota</taxon>
        <taxon>Alphaproteobacteria</taxon>
        <taxon>Hyphomicrobiales</taxon>
        <taxon>Rhizobiaceae</taxon>
        <taxon>Flavimaribacter</taxon>
    </lineage>
</organism>
<dbReference type="PANTHER" id="PTHR31438:SF1">
    <property type="entry name" value="LYSINE N-ACYLTRANSFERASE C17G9.06C-RELATED"/>
    <property type="match status" value="1"/>
</dbReference>
<sequence length="173" mass="20218">MRLRTAIPSDRQILEYWDTKPHVVWAGGEDDAFDWANELPRDPPWRQLLIAEEADRPIGFMQIIDPKEEETHYWGDVAPNLRAIDIWIGEETDLGRGYGTEMMRLALERCFSDPDVTAVLIDPLARNVRAHAFYQRLGFRPVGRRMFDEDDCLVHRMERRAWSVCAYRGPDCL</sequence>
<dbReference type="PROSITE" id="PS51186">
    <property type="entry name" value="GNAT"/>
    <property type="match status" value="1"/>
</dbReference>
<dbReference type="RefSeq" id="WP_220227944.1">
    <property type="nucleotide sequence ID" value="NZ_JAICBX010000002.1"/>
</dbReference>
<reference evidence="3" key="1">
    <citation type="submission" date="2021-08" db="EMBL/GenBank/DDBJ databases">
        <title>Hoeflea bacterium WL0058 sp. nov., isolated from the sediment.</title>
        <authorList>
            <person name="Wang L."/>
            <person name="Zhang D."/>
        </authorList>
    </citation>
    <scope>NUCLEOTIDE SEQUENCE</scope>
    <source>
        <strain evidence="3">WL0058</strain>
    </source>
</reference>
<dbReference type="CDD" id="cd04301">
    <property type="entry name" value="NAT_SF"/>
    <property type="match status" value="1"/>
</dbReference>
<dbReference type="InterPro" id="IPR000182">
    <property type="entry name" value="GNAT_dom"/>
</dbReference>